<dbReference type="Gene3D" id="3.90.180.10">
    <property type="entry name" value="Medium-chain alcohol dehydrogenases, catalytic domain"/>
    <property type="match status" value="1"/>
</dbReference>
<keyword evidence="6" id="KW-1185">Reference proteome</keyword>
<keyword evidence="2" id="KW-0560">Oxidoreductase</keyword>
<dbReference type="InterPro" id="IPR036291">
    <property type="entry name" value="NAD(P)-bd_dom_sf"/>
</dbReference>
<dbReference type="PANTHER" id="PTHR43401">
    <property type="entry name" value="L-THREONINE 3-DEHYDROGENASE"/>
    <property type="match status" value="1"/>
</dbReference>
<dbReference type="Pfam" id="PF08240">
    <property type="entry name" value="ADH_N"/>
    <property type="match status" value="1"/>
</dbReference>
<accession>A0AAC9HMF9</accession>
<dbReference type="InterPro" id="IPR013149">
    <property type="entry name" value="ADH-like_C"/>
</dbReference>
<dbReference type="Proteomes" id="UP000095210">
    <property type="component" value="Chromosome"/>
</dbReference>
<dbReference type="AlphaFoldDB" id="A0AAC9HMF9"/>
<dbReference type="RefSeq" id="WP_069847173.1">
    <property type="nucleotide sequence ID" value="NZ_CP014859.1"/>
</dbReference>
<feature type="domain" description="Alcohol dehydrogenase-like N-terminal" evidence="4">
    <location>
        <begin position="28"/>
        <end position="136"/>
    </location>
</feature>
<dbReference type="PANTHER" id="PTHR43401:SF2">
    <property type="entry name" value="L-THREONINE 3-DEHYDROGENASE"/>
    <property type="match status" value="1"/>
</dbReference>
<dbReference type="InterPro" id="IPR050129">
    <property type="entry name" value="Zn_alcohol_dh"/>
</dbReference>
<dbReference type="EMBL" id="CP014859">
    <property type="protein sequence ID" value="AOS62007.1"/>
    <property type="molecule type" value="Genomic_DNA"/>
</dbReference>
<reference evidence="6" key="1">
    <citation type="submission" date="2016-03" db="EMBL/GenBank/DDBJ databases">
        <title>Complete genome sequence of the type strain Actinoalloteichus hymeniacidonis DSM 45092.</title>
        <authorList>
            <person name="Schaffert L."/>
            <person name="Albersmeier A."/>
            <person name="Winkler A."/>
            <person name="Kalinowski J."/>
            <person name="Zotchev S."/>
            <person name="Ruckert C."/>
        </authorList>
    </citation>
    <scope>NUCLEOTIDE SEQUENCE [LARGE SCALE GENOMIC DNA]</scope>
    <source>
        <strain evidence="6">HPA177(T) (DSM 45092(T))</strain>
    </source>
</reference>
<protein>
    <submittedName>
        <fullName evidence="5">Theronine dehydrogenase-like Zn-dependent dehydrogenase</fullName>
    </submittedName>
</protein>
<dbReference type="KEGG" id="ahm:TL08_05910"/>
<name>A0AAC9HMF9_9PSEU</name>
<evidence type="ECO:0000256" key="2">
    <source>
        <dbReference type="ARBA" id="ARBA00023002"/>
    </source>
</evidence>
<comment type="cofactor">
    <cofactor evidence="1">
        <name>Zn(2+)</name>
        <dbReference type="ChEBI" id="CHEBI:29105"/>
    </cofactor>
</comment>
<dbReference type="SUPFAM" id="SSF50129">
    <property type="entry name" value="GroES-like"/>
    <property type="match status" value="1"/>
</dbReference>
<dbReference type="GO" id="GO:0016491">
    <property type="term" value="F:oxidoreductase activity"/>
    <property type="evidence" value="ECO:0007669"/>
    <property type="project" value="UniProtKB-KW"/>
</dbReference>
<feature type="domain" description="Alcohol dehydrogenase-like C-terminal" evidence="3">
    <location>
        <begin position="175"/>
        <end position="292"/>
    </location>
</feature>
<evidence type="ECO:0000313" key="6">
    <source>
        <dbReference type="Proteomes" id="UP000095210"/>
    </source>
</evidence>
<dbReference type="Pfam" id="PF00107">
    <property type="entry name" value="ADH_zinc_N"/>
    <property type="match status" value="1"/>
</dbReference>
<sequence>MSDNEILALIVRGPKQHELERMPRPVVGEGEALVAVTHVAVCGTDLRLLRGTLHDAEYPVIPGHEWAGRVLEAPSRPELIGKAVVGEGITPCGRCTSCVAGRHNLCLDLDEVGFTRAGAFAEAFTVPEANLRLLPDHLTGAEGCLLEPLCVALHAVERAPDLAGRDVGIIGAGTIGLLIGQLAVAAGAGSVTVAEPSAHRRSIATEFGLGSCTAMGDWAENQPEVVFDATGVASVFPLGLEATRLGGSYVLVGYSGEESTTSAPSTVMLRELTVYGVLSGYDQIDEALRVVAEGTVRLRPLLSDSIPIENYRSVLDEQENPPLRSVFVTGVE</sequence>
<gene>
    <name evidence="5" type="ORF">TL08_05910</name>
</gene>
<dbReference type="SUPFAM" id="SSF51735">
    <property type="entry name" value="NAD(P)-binding Rossmann-fold domains"/>
    <property type="match status" value="1"/>
</dbReference>
<dbReference type="InterPro" id="IPR013154">
    <property type="entry name" value="ADH-like_N"/>
</dbReference>
<organism evidence="5 6">
    <name type="scientific">Actinoalloteichus hymeniacidonis</name>
    <dbReference type="NCBI Taxonomy" id="340345"/>
    <lineage>
        <taxon>Bacteria</taxon>
        <taxon>Bacillati</taxon>
        <taxon>Actinomycetota</taxon>
        <taxon>Actinomycetes</taxon>
        <taxon>Pseudonocardiales</taxon>
        <taxon>Pseudonocardiaceae</taxon>
        <taxon>Actinoalloteichus</taxon>
    </lineage>
</organism>
<evidence type="ECO:0000313" key="5">
    <source>
        <dbReference type="EMBL" id="AOS62007.1"/>
    </source>
</evidence>
<evidence type="ECO:0000256" key="1">
    <source>
        <dbReference type="ARBA" id="ARBA00001947"/>
    </source>
</evidence>
<proteinExistence type="predicted"/>
<dbReference type="InterPro" id="IPR011032">
    <property type="entry name" value="GroES-like_sf"/>
</dbReference>
<dbReference type="Gene3D" id="3.40.50.720">
    <property type="entry name" value="NAD(P)-binding Rossmann-like Domain"/>
    <property type="match status" value="1"/>
</dbReference>
<evidence type="ECO:0000259" key="3">
    <source>
        <dbReference type="Pfam" id="PF00107"/>
    </source>
</evidence>
<evidence type="ECO:0000259" key="4">
    <source>
        <dbReference type="Pfam" id="PF08240"/>
    </source>
</evidence>